<keyword evidence="2" id="KW-1003">Cell membrane</keyword>
<feature type="domain" description="G-protein coupled receptors family 1 profile" evidence="14">
    <location>
        <begin position="42"/>
        <end position="293"/>
    </location>
</feature>
<dbReference type="Pfam" id="PF13853">
    <property type="entry name" value="7tm_4"/>
    <property type="match status" value="1"/>
</dbReference>
<evidence type="ECO:0000256" key="10">
    <source>
        <dbReference type="ARBA" id="ARBA00023170"/>
    </source>
</evidence>
<dbReference type="InterPro" id="IPR017452">
    <property type="entry name" value="GPCR_Rhodpsn_7TM"/>
</dbReference>
<dbReference type="GO" id="GO:0005886">
    <property type="term" value="C:plasma membrane"/>
    <property type="evidence" value="ECO:0007669"/>
    <property type="project" value="UniProtKB-SubCell"/>
</dbReference>
<feature type="transmembrane region" description="Helical" evidence="13">
    <location>
        <begin position="59"/>
        <end position="79"/>
    </location>
</feature>
<sequence length="319" mass="35748">MNNCNSNTSAKDFYLTGFPALQDFQIPLFLVFLLCYLIILIGNTIIIAVVVIDQTLHKPMYFFITNLSVLDILLTTTTIPKMLAMFLVNAKTISFHVCFLQMYGFHGLAVTESLLLVVMSYDRYEAICNPLHYPVKMTKKVNLLLAACAWVTGLLIPIPVIFQTTLLTFGEKNTVYNCFCDHLAVVQAACSDVSVAFQTFLGFSIAMTVSFLPLVLVTLSYVHIIISILKINSNVGRSKAFSTCTSHLIVVCTYYSSIALAYISYRTDLPIDVHIMSNVVFAILTPLLNPLIYTLRNKEVKCAVNKFLFLKLFPPFIKP</sequence>
<keyword evidence="6 13" id="KW-1133">Transmembrane helix</keyword>
<dbReference type="eggNOG" id="ENOG502SJUD">
    <property type="taxonomic scope" value="Eukaryota"/>
</dbReference>
<reference evidence="15" key="3">
    <citation type="submission" date="2025-08" db="UniProtKB">
        <authorList>
            <consortium name="Ensembl"/>
        </authorList>
    </citation>
    <scope>IDENTIFICATION</scope>
</reference>
<dbReference type="EMBL" id="AGCU01116045">
    <property type="status" value="NOT_ANNOTATED_CDS"/>
    <property type="molecule type" value="Genomic_DNA"/>
</dbReference>
<evidence type="ECO:0000256" key="3">
    <source>
        <dbReference type="ARBA" id="ARBA00022606"/>
    </source>
</evidence>
<comment type="subcellular location">
    <subcellularLocation>
        <location evidence="1">Cell membrane</location>
        <topology evidence="1">Multi-pass membrane protein</topology>
    </subcellularLocation>
</comment>
<keyword evidence="4 13" id="KW-0812">Transmembrane</keyword>
<feature type="transmembrane region" description="Helical" evidence="13">
    <location>
        <begin position="241"/>
        <end position="263"/>
    </location>
</feature>
<evidence type="ECO:0000256" key="1">
    <source>
        <dbReference type="ARBA" id="ARBA00004651"/>
    </source>
</evidence>
<feature type="transmembrane region" description="Helical" evidence="13">
    <location>
        <begin position="275"/>
        <end position="295"/>
    </location>
</feature>
<dbReference type="OrthoDB" id="6144223at2759"/>
<dbReference type="CDD" id="cd13954">
    <property type="entry name" value="7tmA_OR"/>
    <property type="match status" value="1"/>
</dbReference>
<keyword evidence="9" id="KW-1015">Disulfide bond</keyword>
<dbReference type="SMART" id="SM01381">
    <property type="entry name" value="7TM_GPCR_Srsx"/>
    <property type="match status" value="1"/>
</dbReference>
<evidence type="ECO:0000256" key="11">
    <source>
        <dbReference type="ARBA" id="ARBA00023180"/>
    </source>
</evidence>
<keyword evidence="16" id="KW-1185">Reference proteome</keyword>
<evidence type="ECO:0000256" key="4">
    <source>
        <dbReference type="ARBA" id="ARBA00022692"/>
    </source>
</evidence>
<keyword evidence="3" id="KW-0716">Sensory transduction</keyword>
<organism evidence="15 16">
    <name type="scientific">Pelodiscus sinensis</name>
    <name type="common">Chinese softshell turtle</name>
    <name type="synonym">Trionyx sinensis</name>
    <dbReference type="NCBI Taxonomy" id="13735"/>
    <lineage>
        <taxon>Eukaryota</taxon>
        <taxon>Metazoa</taxon>
        <taxon>Chordata</taxon>
        <taxon>Craniata</taxon>
        <taxon>Vertebrata</taxon>
        <taxon>Euteleostomi</taxon>
        <taxon>Archelosauria</taxon>
        <taxon>Testudinata</taxon>
        <taxon>Testudines</taxon>
        <taxon>Cryptodira</taxon>
        <taxon>Trionychia</taxon>
        <taxon>Trionychidae</taxon>
        <taxon>Pelodiscus</taxon>
    </lineage>
</organism>
<dbReference type="GO" id="GO:0004984">
    <property type="term" value="F:olfactory receptor activity"/>
    <property type="evidence" value="ECO:0007669"/>
    <property type="project" value="InterPro"/>
</dbReference>
<feature type="transmembrane region" description="Helical" evidence="13">
    <location>
        <begin position="99"/>
        <end position="121"/>
    </location>
</feature>
<dbReference type="GO" id="GO:0004930">
    <property type="term" value="F:G protein-coupled receptor activity"/>
    <property type="evidence" value="ECO:0007669"/>
    <property type="project" value="UniProtKB-KW"/>
</dbReference>
<dbReference type="Proteomes" id="UP000007267">
    <property type="component" value="Unassembled WGS sequence"/>
</dbReference>
<evidence type="ECO:0000313" key="15">
    <source>
        <dbReference type="Ensembl" id="ENSPSIP00000001944.1"/>
    </source>
</evidence>
<keyword evidence="11" id="KW-0325">Glycoprotein</keyword>
<dbReference type="Gene3D" id="1.20.1070.10">
    <property type="entry name" value="Rhodopsin 7-helix transmembrane proteins"/>
    <property type="match status" value="1"/>
</dbReference>
<reference evidence="16" key="2">
    <citation type="journal article" date="2013" name="Nat. Genet.">
        <title>The draft genomes of soft-shell turtle and green sea turtle yield insights into the development and evolution of the turtle-specific body plan.</title>
        <authorList>
            <person name="Wang Z."/>
            <person name="Pascual-Anaya J."/>
            <person name="Zadissa A."/>
            <person name="Li W."/>
            <person name="Niimura Y."/>
            <person name="Huang Z."/>
            <person name="Li C."/>
            <person name="White S."/>
            <person name="Xiong Z."/>
            <person name="Fang D."/>
            <person name="Wang B."/>
            <person name="Ming Y."/>
            <person name="Chen Y."/>
            <person name="Zheng Y."/>
            <person name="Kuraku S."/>
            <person name="Pignatelli M."/>
            <person name="Herrero J."/>
            <person name="Beal K."/>
            <person name="Nozawa M."/>
            <person name="Li Q."/>
            <person name="Wang J."/>
            <person name="Zhang H."/>
            <person name="Yu L."/>
            <person name="Shigenobu S."/>
            <person name="Wang J."/>
            <person name="Liu J."/>
            <person name="Flicek P."/>
            <person name="Searle S."/>
            <person name="Wang J."/>
            <person name="Kuratani S."/>
            <person name="Yin Y."/>
            <person name="Aken B."/>
            <person name="Zhang G."/>
            <person name="Irie N."/>
        </authorList>
    </citation>
    <scope>NUCLEOTIDE SEQUENCE [LARGE SCALE GENOMIC DNA]</scope>
    <source>
        <strain evidence="16">Daiwa-1</strain>
    </source>
</reference>
<keyword evidence="10" id="KW-0675">Receptor</keyword>
<dbReference type="GeneTree" id="ENSGT00940000162049"/>
<dbReference type="PANTHER" id="PTHR24242:SF359">
    <property type="entry name" value="ODORANT RECEPTOR-RELATED"/>
    <property type="match status" value="1"/>
</dbReference>
<feature type="transmembrane region" description="Helical" evidence="13">
    <location>
        <begin position="141"/>
        <end position="162"/>
    </location>
</feature>
<reference evidence="15" key="4">
    <citation type="submission" date="2025-09" db="UniProtKB">
        <authorList>
            <consortium name="Ensembl"/>
        </authorList>
    </citation>
    <scope>IDENTIFICATION</scope>
</reference>
<dbReference type="PRINTS" id="PR00245">
    <property type="entry name" value="OLFACTORYR"/>
</dbReference>
<dbReference type="FunFam" id="1.20.1070.10:FF:000024">
    <property type="entry name" value="Olfactory receptor"/>
    <property type="match status" value="1"/>
</dbReference>
<dbReference type="SUPFAM" id="SSF81321">
    <property type="entry name" value="Family A G protein-coupled receptor-like"/>
    <property type="match status" value="1"/>
</dbReference>
<dbReference type="PANTHER" id="PTHR24242">
    <property type="entry name" value="G-PROTEIN COUPLED RECEPTOR"/>
    <property type="match status" value="1"/>
</dbReference>
<keyword evidence="12" id="KW-0807">Transducer</keyword>
<feature type="transmembrane region" description="Helical" evidence="13">
    <location>
        <begin position="201"/>
        <end position="229"/>
    </location>
</feature>
<proteinExistence type="predicted"/>
<protein>
    <submittedName>
        <fullName evidence="15">Olfactory receptor 2AT4-like</fullName>
    </submittedName>
</protein>
<dbReference type="PRINTS" id="PR00237">
    <property type="entry name" value="GPCRRHODOPSN"/>
</dbReference>
<evidence type="ECO:0000256" key="9">
    <source>
        <dbReference type="ARBA" id="ARBA00023157"/>
    </source>
</evidence>
<keyword evidence="8 13" id="KW-0472">Membrane</keyword>
<accession>K7F1N4</accession>
<dbReference type="InterPro" id="IPR050939">
    <property type="entry name" value="Olfactory_GPCR1"/>
</dbReference>
<evidence type="ECO:0000259" key="14">
    <source>
        <dbReference type="PROSITE" id="PS50262"/>
    </source>
</evidence>
<dbReference type="PROSITE" id="PS50262">
    <property type="entry name" value="G_PROTEIN_RECEP_F1_2"/>
    <property type="match status" value="1"/>
</dbReference>
<keyword evidence="5" id="KW-0552">Olfaction</keyword>
<evidence type="ECO:0000313" key="16">
    <source>
        <dbReference type="Proteomes" id="UP000007267"/>
    </source>
</evidence>
<dbReference type="KEGG" id="pss:102463904"/>
<dbReference type="InterPro" id="IPR000725">
    <property type="entry name" value="Olfact_rcpt"/>
</dbReference>
<evidence type="ECO:0000256" key="13">
    <source>
        <dbReference type="SAM" id="Phobius"/>
    </source>
</evidence>
<evidence type="ECO:0000256" key="6">
    <source>
        <dbReference type="ARBA" id="ARBA00022989"/>
    </source>
</evidence>
<dbReference type="AlphaFoldDB" id="K7F1N4"/>
<evidence type="ECO:0000256" key="12">
    <source>
        <dbReference type="ARBA" id="ARBA00023224"/>
    </source>
</evidence>
<keyword evidence="7" id="KW-0297">G-protein coupled receptor</keyword>
<evidence type="ECO:0000256" key="2">
    <source>
        <dbReference type="ARBA" id="ARBA00022475"/>
    </source>
</evidence>
<feature type="transmembrane region" description="Helical" evidence="13">
    <location>
        <begin position="28"/>
        <end position="52"/>
    </location>
</feature>
<dbReference type="InterPro" id="IPR000276">
    <property type="entry name" value="GPCR_Rhodpsn"/>
</dbReference>
<evidence type="ECO:0000256" key="5">
    <source>
        <dbReference type="ARBA" id="ARBA00022725"/>
    </source>
</evidence>
<evidence type="ECO:0000256" key="8">
    <source>
        <dbReference type="ARBA" id="ARBA00023136"/>
    </source>
</evidence>
<evidence type="ECO:0000256" key="7">
    <source>
        <dbReference type="ARBA" id="ARBA00023040"/>
    </source>
</evidence>
<dbReference type="Ensembl" id="ENSPSIT00000001951.1">
    <property type="protein sequence ID" value="ENSPSIP00000001944.1"/>
    <property type="gene ID" value="ENSPSIG00000001951.1"/>
</dbReference>
<name>K7F1N4_PELSI</name>
<reference evidence="16" key="1">
    <citation type="submission" date="2011-10" db="EMBL/GenBank/DDBJ databases">
        <authorList>
            <consortium name="Soft-shell Turtle Genome Consortium"/>
        </authorList>
    </citation>
    <scope>NUCLEOTIDE SEQUENCE [LARGE SCALE GENOMIC DNA]</scope>
    <source>
        <strain evidence="16">Daiwa-1</strain>
    </source>
</reference>
<dbReference type="OMA" id="ITKFMIP"/>
<dbReference type="HOGENOM" id="CLU_012526_0_1_1"/>